<feature type="transmembrane region" description="Helical" evidence="7">
    <location>
        <begin position="85"/>
        <end position="105"/>
    </location>
</feature>
<keyword evidence="5 7" id="KW-0472">Membrane</keyword>
<organism evidence="9 10">
    <name type="scientific">Diaporthe eres</name>
    <name type="common">Phomopsis oblonga</name>
    <dbReference type="NCBI Taxonomy" id="83184"/>
    <lineage>
        <taxon>Eukaryota</taxon>
        <taxon>Fungi</taxon>
        <taxon>Dikarya</taxon>
        <taxon>Ascomycota</taxon>
        <taxon>Pezizomycotina</taxon>
        <taxon>Sordariomycetes</taxon>
        <taxon>Sordariomycetidae</taxon>
        <taxon>Diaporthales</taxon>
        <taxon>Diaporthaceae</taxon>
        <taxon>Diaporthe</taxon>
        <taxon>Diaporthe eres species complex</taxon>
    </lineage>
</organism>
<dbReference type="Proteomes" id="UP001430848">
    <property type="component" value="Unassembled WGS sequence"/>
</dbReference>
<feature type="transmembrane region" description="Helical" evidence="7">
    <location>
        <begin position="255"/>
        <end position="275"/>
    </location>
</feature>
<comment type="caution">
    <text evidence="9">The sequence shown here is derived from an EMBL/GenBank/DDBJ whole genome shotgun (WGS) entry which is preliminary data.</text>
</comment>
<feature type="transmembrane region" description="Helical" evidence="7">
    <location>
        <begin position="125"/>
        <end position="146"/>
    </location>
</feature>
<sequence>MLAIAVDVYSIPVAVPTLSSYNLGYLNSAWIGTAFLASFALGFLIWPRLCKGFGYKFSFVVAMEAFNIAAAHAPSSRTKTAENLIVMRAISGAGAGGAYGLFEMILRDILPPKDVWKYISASRMIWAVAAVGGPLVSGALVHYGGALLSYDVGSLLGTIGYLMALVFLNIPEPSWSDTWLNFRQFDYLGSLCLTAGTFCMLLVPASGGTIFPWISSHPVGVCIAGLALLGAFCFIEPLVPDPLLHPSLFQDPTLLITAIVAFFYGANLYGTLYYVPHFFQLVLDDGTFMSSVSILPMTLAMAVGAASVIFMASRHQNSVKKIAQGGAVLMALASGLMP</sequence>
<dbReference type="PANTHER" id="PTHR23501">
    <property type="entry name" value="MAJOR FACILITATOR SUPERFAMILY"/>
    <property type="match status" value="1"/>
</dbReference>
<dbReference type="PROSITE" id="PS50850">
    <property type="entry name" value="MFS"/>
    <property type="match status" value="1"/>
</dbReference>
<comment type="subcellular location">
    <subcellularLocation>
        <location evidence="1">Membrane</location>
        <topology evidence="1">Multi-pass membrane protein</topology>
    </subcellularLocation>
</comment>
<gene>
    <name evidence="9" type="ORF">SLS63_013412</name>
</gene>
<feature type="transmembrane region" description="Helical" evidence="7">
    <location>
        <begin position="25"/>
        <end position="46"/>
    </location>
</feature>
<feature type="transmembrane region" description="Helical" evidence="7">
    <location>
        <begin position="191"/>
        <end position="211"/>
    </location>
</feature>
<evidence type="ECO:0000259" key="8">
    <source>
        <dbReference type="PROSITE" id="PS50850"/>
    </source>
</evidence>
<keyword evidence="4 7" id="KW-1133">Transmembrane helix</keyword>
<dbReference type="Gene3D" id="1.20.1250.20">
    <property type="entry name" value="MFS general substrate transporter like domains"/>
    <property type="match status" value="1"/>
</dbReference>
<evidence type="ECO:0000313" key="9">
    <source>
        <dbReference type="EMBL" id="KAK7708757.1"/>
    </source>
</evidence>
<evidence type="ECO:0000256" key="6">
    <source>
        <dbReference type="ARBA" id="ARBA00023180"/>
    </source>
</evidence>
<dbReference type="PANTHER" id="PTHR23501:SF187">
    <property type="entry name" value="MAJOR FACILITATOR SUPERFAMILY (MFS) PROFILE DOMAIN-CONTAINING PROTEIN"/>
    <property type="match status" value="1"/>
</dbReference>
<keyword evidence="6" id="KW-0325">Glycoprotein</keyword>
<protein>
    <recommendedName>
        <fullName evidence="8">Major facilitator superfamily (MFS) profile domain-containing protein</fullName>
    </recommendedName>
</protein>
<keyword evidence="2" id="KW-0813">Transport</keyword>
<proteinExistence type="predicted"/>
<dbReference type="Pfam" id="PF07690">
    <property type="entry name" value="MFS_1"/>
    <property type="match status" value="1"/>
</dbReference>
<name>A0ABR1NNK6_DIAER</name>
<evidence type="ECO:0000256" key="2">
    <source>
        <dbReference type="ARBA" id="ARBA00022448"/>
    </source>
</evidence>
<dbReference type="SUPFAM" id="SSF103473">
    <property type="entry name" value="MFS general substrate transporter"/>
    <property type="match status" value="1"/>
</dbReference>
<feature type="transmembrane region" description="Helical" evidence="7">
    <location>
        <begin position="53"/>
        <end position="73"/>
    </location>
</feature>
<evidence type="ECO:0000313" key="10">
    <source>
        <dbReference type="Proteomes" id="UP001430848"/>
    </source>
</evidence>
<evidence type="ECO:0000256" key="7">
    <source>
        <dbReference type="SAM" id="Phobius"/>
    </source>
</evidence>
<reference evidence="9 10" key="1">
    <citation type="submission" date="2024-02" db="EMBL/GenBank/DDBJ databases">
        <title>De novo assembly and annotation of 12 fungi associated with fruit tree decline syndrome in Ontario, Canada.</title>
        <authorList>
            <person name="Sulman M."/>
            <person name="Ellouze W."/>
            <person name="Ilyukhin E."/>
        </authorList>
    </citation>
    <scope>NUCLEOTIDE SEQUENCE [LARGE SCALE GENOMIC DNA]</scope>
    <source>
        <strain evidence="9 10">M169</strain>
    </source>
</reference>
<feature type="transmembrane region" description="Helical" evidence="7">
    <location>
        <begin position="152"/>
        <end position="170"/>
    </location>
</feature>
<feature type="domain" description="Major facilitator superfamily (MFS) profile" evidence="8">
    <location>
        <begin position="1"/>
        <end position="338"/>
    </location>
</feature>
<feature type="transmembrane region" description="Helical" evidence="7">
    <location>
        <begin position="217"/>
        <end position="235"/>
    </location>
</feature>
<dbReference type="EMBL" id="JAKNSF020000179">
    <property type="protein sequence ID" value="KAK7708757.1"/>
    <property type="molecule type" value="Genomic_DNA"/>
</dbReference>
<evidence type="ECO:0000256" key="5">
    <source>
        <dbReference type="ARBA" id="ARBA00023136"/>
    </source>
</evidence>
<accession>A0ABR1NNK6</accession>
<dbReference type="InterPro" id="IPR020846">
    <property type="entry name" value="MFS_dom"/>
</dbReference>
<evidence type="ECO:0000256" key="4">
    <source>
        <dbReference type="ARBA" id="ARBA00022989"/>
    </source>
</evidence>
<evidence type="ECO:0000256" key="3">
    <source>
        <dbReference type="ARBA" id="ARBA00022692"/>
    </source>
</evidence>
<dbReference type="InterPro" id="IPR011701">
    <property type="entry name" value="MFS"/>
</dbReference>
<evidence type="ECO:0000256" key="1">
    <source>
        <dbReference type="ARBA" id="ARBA00004141"/>
    </source>
</evidence>
<keyword evidence="3 7" id="KW-0812">Transmembrane</keyword>
<keyword evidence="10" id="KW-1185">Reference proteome</keyword>
<dbReference type="InterPro" id="IPR036259">
    <property type="entry name" value="MFS_trans_sf"/>
</dbReference>
<feature type="transmembrane region" description="Helical" evidence="7">
    <location>
        <begin position="287"/>
        <end position="312"/>
    </location>
</feature>